<dbReference type="InterPro" id="IPR018244">
    <property type="entry name" value="Allrgn_V5/Tpx1_CS"/>
</dbReference>
<name>A0A0N5C4K2_STREA</name>
<dbReference type="SMART" id="SM00198">
    <property type="entry name" value="SCP"/>
    <property type="match status" value="2"/>
</dbReference>
<dbReference type="Pfam" id="PF00188">
    <property type="entry name" value="CAP"/>
    <property type="match status" value="3"/>
</dbReference>
<dbReference type="PRINTS" id="PR00838">
    <property type="entry name" value="V5ALLERGEN"/>
</dbReference>
<dbReference type="STRING" id="174720.A0A0N5C4K2"/>
<dbReference type="InterPro" id="IPR002413">
    <property type="entry name" value="V5_allergen-like"/>
</dbReference>
<accession>A0A0N5C4K2</accession>
<dbReference type="InterPro" id="IPR014044">
    <property type="entry name" value="CAP_dom"/>
</dbReference>
<dbReference type="InterPro" id="IPR001283">
    <property type="entry name" value="CRISP-related"/>
</dbReference>
<keyword evidence="2" id="KW-1185">Reference proteome</keyword>
<evidence type="ECO:0000259" key="1">
    <source>
        <dbReference type="SMART" id="SM00198"/>
    </source>
</evidence>
<dbReference type="AlphaFoldDB" id="A0A0N5C4K2"/>
<evidence type="ECO:0000313" key="2">
    <source>
        <dbReference type="Proteomes" id="UP000046392"/>
    </source>
</evidence>
<dbReference type="InterPro" id="IPR035940">
    <property type="entry name" value="CAP_sf"/>
</dbReference>
<dbReference type="SUPFAM" id="SSF55797">
    <property type="entry name" value="PR-1-like"/>
    <property type="match status" value="3"/>
</dbReference>
<reference evidence="3" key="1">
    <citation type="submission" date="2017-02" db="UniProtKB">
        <authorList>
            <consortium name="WormBaseParasite"/>
        </authorList>
    </citation>
    <scope>IDENTIFICATION</scope>
</reference>
<sequence>MPKIYAEKLGEEYNGKLIHDPDKTYGENLAYVPISMIVDPVRLWYNEIQNYHYENPGFGMNTGHFTQLVWKNTKEMGCGIGKVNEKYPGYYIVSYLTRSKELENHAQAYAEKLGKEYNREFIDDPDKRFGKNLAYVPINMIVDSVRLWYNEIQNYHYENPGFGMNTGHFTQLVWKNTKEMGCGIGKVNEKYPGYYIVILSLNIHDQDSPYGENLAYLPSTQINDPVKLWYEEVKDYDFNNPGFGMYTGHFTQLVWKSTKEVGCGISRINQKNYGYYYYIICCKYNPPGNYEDKFNENVLPKKN</sequence>
<proteinExistence type="predicted"/>
<evidence type="ECO:0000313" key="3">
    <source>
        <dbReference type="WBParaSite" id="SPAL_0001288200.1"/>
    </source>
</evidence>
<dbReference type="GO" id="GO:0005576">
    <property type="term" value="C:extracellular region"/>
    <property type="evidence" value="ECO:0007669"/>
    <property type="project" value="InterPro"/>
</dbReference>
<feature type="domain" description="SCP" evidence="1">
    <location>
        <begin position="201"/>
        <end position="292"/>
    </location>
</feature>
<dbReference type="Proteomes" id="UP000046392">
    <property type="component" value="Unplaced"/>
</dbReference>
<dbReference type="PRINTS" id="PR00837">
    <property type="entry name" value="V5TPXLIKE"/>
</dbReference>
<dbReference type="PANTHER" id="PTHR10334">
    <property type="entry name" value="CYSTEINE-RICH SECRETORY PROTEIN-RELATED"/>
    <property type="match status" value="1"/>
</dbReference>
<protein>
    <submittedName>
        <fullName evidence="3">SCP domain-containing protein</fullName>
    </submittedName>
</protein>
<organism evidence="2 3">
    <name type="scientific">Strongyloides papillosus</name>
    <name type="common">Intestinal threadworm</name>
    <dbReference type="NCBI Taxonomy" id="174720"/>
    <lineage>
        <taxon>Eukaryota</taxon>
        <taxon>Metazoa</taxon>
        <taxon>Ecdysozoa</taxon>
        <taxon>Nematoda</taxon>
        <taxon>Chromadorea</taxon>
        <taxon>Rhabditida</taxon>
        <taxon>Tylenchina</taxon>
        <taxon>Panagrolaimomorpha</taxon>
        <taxon>Strongyloidoidea</taxon>
        <taxon>Strongyloididae</taxon>
        <taxon>Strongyloides</taxon>
    </lineage>
</organism>
<dbReference type="Gene3D" id="3.40.33.10">
    <property type="entry name" value="CAP"/>
    <property type="match status" value="3"/>
</dbReference>
<feature type="domain" description="SCP" evidence="1">
    <location>
        <begin position="72"/>
        <end position="197"/>
    </location>
</feature>
<dbReference type="WBParaSite" id="SPAL_0001288200.1">
    <property type="protein sequence ID" value="SPAL_0001288200.1"/>
    <property type="gene ID" value="SPAL_0001288200"/>
</dbReference>
<dbReference type="PROSITE" id="PS01009">
    <property type="entry name" value="CRISP_1"/>
    <property type="match status" value="3"/>
</dbReference>